<dbReference type="InterPro" id="IPR054300">
    <property type="entry name" value="OB_DPOA2"/>
</dbReference>
<dbReference type="InParanoid" id="A0A674HIN7"/>
<protein>
    <recommendedName>
        <fullName evidence="3">DNA polymerase alpha subunit B</fullName>
    </recommendedName>
</protein>
<feature type="domain" description="DNA polymerase alpha/delta/epsilon subunit B" evidence="7">
    <location>
        <begin position="287"/>
        <end position="494"/>
    </location>
</feature>
<evidence type="ECO:0000256" key="4">
    <source>
        <dbReference type="ARBA" id="ARBA00022705"/>
    </source>
</evidence>
<evidence type="ECO:0000256" key="3">
    <source>
        <dbReference type="ARBA" id="ARBA00018596"/>
    </source>
</evidence>
<comment type="subcellular location">
    <subcellularLocation>
        <location evidence="1">Nucleus</location>
    </subcellularLocation>
</comment>
<feature type="domain" description="DNA polymerase alpha subunit B OB" evidence="8">
    <location>
        <begin position="164"/>
        <end position="269"/>
    </location>
</feature>
<dbReference type="GO" id="GO:0006270">
    <property type="term" value="P:DNA replication initiation"/>
    <property type="evidence" value="ECO:0007669"/>
    <property type="project" value="TreeGrafter"/>
</dbReference>
<dbReference type="GO" id="GO:0003677">
    <property type="term" value="F:DNA binding"/>
    <property type="evidence" value="ECO:0007669"/>
    <property type="project" value="InterPro"/>
</dbReference>
<dbReference type="InterPro" id="IPR007185">
    <property type="entry name" value="DNA_pol_a/d/e_bsu"/>
</dbReference>
<name>A0A674HIN7_TAEGU</name>
<evidence type="ECO:0000313" key="10">
    <source>
        <dbReference type="Proteomes" id="UP000007754"/>
    </source>
</evidence>
<organism evidence="9 10">
    <name type="scientific">Taeniopygia guttata</name>
    <name type="common">Zebra finch</name>
    <name type="synonym">Poephila guttata</name>
    <dbReference type="NCBI Taxonomy" id="59729"/>
    <lineage>
        <taxon>Eukaryota</taxon>
        <taxon>Metazoa</taxon>
        <taxon>Chordata</taxon>
        <taxon>Craniata</taxon>
        <taxon>Vertebrata</taxon>
        <taxon>Euteleostomi</taxon>
        <taxon>Archelosauria</taxon>
        <taxon>Archosauria</taxon>
        <taxon>Dinosauria</taxon>
        <taxon>Saurischia</taxon>
        <taxon>Theropoda</taxon>
        <taxon>Coelurosauria</taxon>
        <taxon>Aves</taxon>
        <taxon>Neognathae</taxon>
        <taxon>Neoaves</taxon>
        <taxon>Telluraves</taxon>
        <taxon>Australaves</taxon>
        <taxon>Passeriformes</taxon>
        <taxon>Passeroidea</taxon>
        <taxon>Estrildidae</taxon>
        <taxon>Estrildinae</taxon>
        <taxon>Taeniopygia</taxon>
    </lineage>
</organism>
<evidence type="ECO:0000259" key="7">
    <source>
        <dbReference type="Pfam" id="PF04042"/>
    </source>
</evidence>
<feature type="compositionally biased region" description="Polar residues" evidence="6">
    <location>
        <begin position="68"/>
        <end position="78"/>
    </location>
</feature>
<dbReference type="GeneTree" id="ENSGT00390000016784"/>
<reference evidence="9" key="1">
    <citation type="submission" date="2025-08" db="UniProtKB">
        <authorList>
            <consortium name="Ensembl"/>
        </authorList>
    </citation>
    <scope>IDENTIFICATION</scope>
</reference>
<evidence type="ECO:0000256" key="5">
    <source>
        <dbReference type="ARBA" id="ARBA00023242"/>
    </source>
</evidence>
<dbReference type="PANTHER" id="PTHR23061:SF12">
    <property type="entry name" value="DNA POLYMERASE ALPHA SUBUNIT B"/>
    <property type="match status" value="1"/>
</dbReference>
<feature type="compositionally biased region" description="Polar residues" evidence="6">
    <location>
        <begin position="98"/>
        <end position="111"/>
    </location>
</feature>
<dbReference type="GO" id="GO:0005658">
    <property type="term" value="C:alpha DNA polymerase:primase complex"/>
    <property type="evidence" value="ECO:0007669"/>
    <property type="project" value="TreeGrafter"/>
</dbReference>
<dbReference type="PANTHER" id="PTHR23061">
    <property type="entry name" value="DNA POLYMERASE 2 ALPHA 70 KDA SUBUNIT"/>
    <property type="match status" value="1"/>
</dbReference>
<keyword evidence="10" id="KW-1185">Reference proteome</keyword>
<proteinExistence type="inferred from homology"/>
<reference evidence="9" key="2">
    <citation type="submission" date="2025-09" db="UniProtKB">
        <authorList>
            <consortium name="Ensembl"/>
        </authorList>
    </citation>
    <scope>IDENTIFICATION</scope>
</reference>
<feature type="region of interest" description="Disordered" evidence="6">
    <location>
        <begin position="68"/>
        <end position="118"/>
    </location>
</feature>
<keyword evidence="5" id="KW-0539">Nucleus</keyword>
<dbReference type="PRINTS" id="PR01217">
    <property type="entry name" value="PRICHEXTENSN"/>
</dbReference>
<dbReference type="Pfam" id="PF04042">
    <property type="entry name" value="DNA_pol_E_B"/>
    <property type="match status" value="1"/>
</dbReference>
<dbReference type="InterPro" id="IPR016722">
    <property type="entry name" value="DNA_pol_alpha_bsu"/>
</dbReference>
<sequence>HGLGPVALANELLAFVTSKDLDLQLTPEGLDAFEHEVGVPNSQFLWVPRPPGMSSLEMSFCCACSLQGSQKRSNSTPETPRPKRAPASRSPYGLFSPHSFSPSVTPSQKYSSRGGRGEVVASFGSGQGSVWHGRGGCGVTIFGHPEQSLSKPYKSMFQKALDVREALAERVEELGEVLRRHHGLDGFSSAVLPAQEPVTVLGQIGCDGNGKLNTKSVLLVGDREHSGGAEVPLDLSELPEYSLFPGQVVALEGTNSTGRRMVVTKLYEGVPLPFHTPTEPMAEQRMVLVACGPFTPSDSITFEPLSDLLEVVARDRPDVCILVRTINLINHEYLITSILLSPFSDVFRLCLGTIIEGTRSAGSQLVLVPSLRDVSHDFVYPQPPFSFPDLPKQDKERVLLVPEPCVLDIDGVIFGLTSTDLLFHMGAEEISSSSGVSDRFTRILRHILTQRSFYPLYPPSEELNVDLEALAAFAALPVTPDVLVTPSELRFFVKVRDPALSPSLSPVPCPHPCPLSPVPFPLSPSLSPVPIPVPFPLSPSLSPVPVPVPIPVPFPLSPSLSPVHVPVPIPVPCPCPLSLSLSLSPFPCPLSPSLSPFPCPCPCPHPCPMSNSPVSPSLSPILVPVPFPCPHPCPLSPVRVPVPCPCPCPHPCPMSNSPMSPSLSPILVHVPVHVPIPVPCPCP</sequence>
<evidence type="ECO:0000256" key="2">
    <source>
        <dbReference type="ARBA" id="ARBA00007299"/>
    </source>
</evidence>
<dbReference type="Proteomes" id="UP000007754">
    <property type="component" value="Unplaced"/>
</dbReference>
<dbReference type="Pfam" id="PF22062">
    <property type="entry name" value="OB_DPOA2"/>
    <property type="match status" value="1"/>
</dbReference>
<accession>A0A674HIN7</accession>
<evidence type="ECO:0000313" key="9">
    <source>
        <dbReference type="Ensembl" id="ENSTGUP00000035649.1"/>
    </source>
</evidence>
<dbReference type="Gene3D" id="3.60.21.60">
    <property type="match status" value="1"/>
</dbReference>
<evidence type="ECO:0000259" key="8">
    <source>
        <dbReference type="Pfam" id="PF22062"/>
    </source>
</evidence>
<keyword evidence="4" id="KW-0235">DNA replication</keyword>
<dbReference type="Ensembl" id="ENSTGUT00000034719.1">
    <property type="protein sequence ID" value="ENSTGUP00000035649.1"/>
    <property type="gene ID" value="ENSTGUG00000024413.1"/>
</dbReference>
<evidence type="ECO:0000256" key="1">
    <source>
        <dbReference type="ARBA" id="ARBA00004123"/>
    </source>
</evidence>
<evidence type="ECO:0000256" key="6">
    <source>
        <dbReference type="SAM" id="MobiDB-lite"/>
    </source>
</evidence>
<dbReference type="AlphaFoldDB" id="A0A674HIN7"/>
<comment type="similarity">
    <text evidence="2">Belongs to the DNA polymerase alpha subunit B family.</text>
</comment>